<dbReference type="Gene3D" id="3.40.50.880">
    <property type="match status" value="1"/>
</dbReference>
<dbReference type="Proteomes" id="UP000366051">
    <property type="component" value="Chromosome"/>
</dbReference>
<dbReference type="GO" id="GO:0008614">
    <property type="term" value="P:pyridoxine metabolic process"/>
    <property type="evidence" value="ECO:0007669"/>
    <property type="project" value="TreeGrafter"/>
</dbReference>
<dbReference type="FunFam" id="3.40.50.880:FF:000010">
    <property type="entry name" value="uncharacterized protein LOC100176842 isoform X2"/>
    <property type="match status" value="1"/>
</dbReference>
<dbReference type="InterPro" id="IPR021196">
    <property type="entry name" value="PdxT/SNO_CS"/>
</dbReference>
<dbReference type="GO" id="GO:1903600">
    <property type="term" value="C:glutaminase complex"/>
    <property type="evidence" value="ECO:0007669"/>
    <property type="project" value="TreeGrafter"/>
</dbReference>
<feature type="binding site" evidence="10 12">
    <location>
        <begin position="48"/>
        <end position="50"/>
    </location>
    <ligand>
        <name>L-glutamine</name>
        <dbReference type="ChEBI" id="CHEBI:58359"/>
    </ligand>
</feature>
<dbReference type="UniPathway" id="UPA00245"/>
<evidence type="ECO:0000256" key="8">
    <source>
        <dbReference type="ARBA" id="ARBA00054599"/>
    </source>
</evidence>
<reference evidence="14" key="1">
    <citation type="submission" date="2019-11" db="EMBL/GenBank/DDBJ databases">
        <title>Genome sequence of Heliorestis convoluta strain HH, an alkaliphilic and minimalistic phototrophic bacterium from a soda lake in Egypt.</title>
        <authorList>
            <person name="Dewey E.D."/>
            <person name="Stokes L.M."/>
            <person name="Burchell B.M."/>
            <person name="Shaffer K.N."/>
            <person name="Huntington A.M."/>
            <person name="Baker J.M."/>
            <person name="Nadendla S."/>
            <person name="Giglio M.G."/>
            <person name="Touchman J.W."/>
            <person name="Blankenship R.E."/>
            <person name="Madigan M.T."/>
            <person name="Sattley W.M."/>
        </authorList>
    </citation>
    <scope>NUCLEOTIDE SEQUENCE [LARGE SCALE GENOMIC DNA]</scope>
    <source>
        <strain evidence="14">HH</strain>
    </source>
</reference>
<gene>
    <name evidence="10 13" type="primary">pdxT</name>
    <name evidence="13" type="ORF">FTV88_2442</name>
</gene>
<feature type="binding site" evidence="10 12">
    <location>
        <begin position="136"/>
        <end position="137"/>
    </location>
    <ligand>
        <name>L-glutamine</name>
        <dbReference type="ChEBI" id="CHEBI:58359"/>
    </ligand>
</feature>
<dbReference type="Pfam" id="PF01174">
    <property type="entry name" value="SNO"/>
    <property type="match status" value="1"/>
</dbReference>
<keyword evidence="2 10" id="KW-0378">Hydrolase</keyword>
<dbReference type="InterPro" id="IPR029062">
    <property type="entry name" value="Class_I_gatase-like"/>
</dbReference>
<dbReference type="AlphaFoldDB" id="A0A5Q2N3T0"/>
<comment type="similarity">
    <text evidence="1 10">Belongs to the glutaminase PdxT/SNO family.</text>
</comment>
<dbReference type="PANTHER" id="PTHR31559:SF0">
    <property type="entry name" value="PYRIDOXAL 5'-PHOSPHATE SYNTHASE SUBUNIT SNO1-RELATED"/>
    <property type="match status" value="1"/>
</dbReference>
<dbReference type="HAMAP" id="MF_01615">
    <property type="entry name" value="PdxT"/>
    <property type="match status" value="1"/>
</dbReference>
<dbReference type="EC" id="4.3.3.6" evidence="10"/>
<evidence type="ECO:0000256" key="3">
    <source>
        <dbReference type="ARBA" id="ARBA00022898"/>
    </source>
</evidence>
<dbReference type="CDD" id="cd01749">
    <property type="entry name" value="GATase1_PB"/>
    <property type="match status" value="1"/>
</dbReference>
<protein>
    <recommendedName>
        <fullName evidence="10">Pyridoxal 5'-phosphate synthase subunit PdxT</fullName>
        <ecNumber evidence="10">4.3.3.6</ecNumber>
    </recommendedName>
    <alternativeName>
        <fullName evidence="10">Pdx2</fullName>
    </alternativeName>
    <alternativeName>
        <fullName evidence="10">Pyridoxal 5'-phosphate synthase glutaminase subunit</fullName>
        <ecNumber evidence="10">3.5.1.2</ecNumber>
    </alternativeName>
</protein>
<dbReference type="GO" id="GO:0036381">
    <property type="term" value="F:pyridoxal 5'-phosphate synthase (glutamine hydrolysing) activity"/>
    <property type="evidence" value="ECO:0007669"/>
    <property type="project" value="UniProtKB-UniRule"/>
</dbReference>
<dbReference type="GO" id="GO:0042823">
    <property type="term" value="P:pyridoxal phosphate biosynthetic process"/>
    <property type="evidence" value="ECO:0007669"/>
    <property type="project" value="UniProtKB-UniRule"/>
</dbReference>
<dbReference type="PROSITE" id="PS51130">
    <property type="entry name" value="PDXT_SNO_2"/>
    <property type="match status" value="1"/>
</dbReference>
<evidence type="ECO:0000256" key="9">
    <source>
        <dbReference type="ARBA" id="ARBA00064749"/>
    </source>
</evidence>
<dbReference type="EMBL" id="CP045875">
    <property type="protein sequence ID" value="QGG48539.1"/>
    <property type="molecule type" value="Genomic_DNA"/>
</dbReference>
<evidence type="ECO:0000256" key="6">
    <source>
        <dbReference type="ARBA" id="ARBA00047992"/>
    </source>
</evidence>
<dbReference type="PROSITE" id="PS01236">
    <property type="entry name" value="PDXT_SNO_1"/>
    <property type="match status" value="1"/>
</dbReference>
<feature type="active site" description="Charge relay system" evidence="10 11">
    <location>
        <position position="172"/>
    </location>
</feature>
<keyword evidence="14" id="KW-1185">Reference proteome</keyword>
<comment type="catalytic activity">
    <reaction evidence="7 10">
        <text>L-glutamine + H2O = L-glutamate + NH4(+)</text>
        <dbReference type="Rhea" id="RHEA:15889"/>
        <dbReference type="ChEBI" id="CHEBI:15377"/>
        <dbReference type="ChEBI" id="CHEBI:28938"/>
        <dbReference type="ChEBI" id="CHEBI:29985"/>
        <dbReference type="ChEBI" id="CHEBI:58359"/>
        <dbReference type="EC" id="3.5.1.2"/>
    </reaction>
</comment>
<evidence type="ECO:0000256" key="5">
    <source>
        <dbReference type="ARBA" id="ARBA00023239"/>
    </source>
</evidence>
<dbReference type="PANTHER" id="PTHR31559">
    <property type="entry name" value="PYRIDOXAL 5'-PHOSPHATE SYNTHASE SUBUNIT SNO"/>
    <property type="match status" value="1"/>
</dbReference>
<feature type="active site" description="Charge relay system" evidence="10 11">
    <location>
        <position position="174"/>
    </location>
</feature>
<sequence length="193" mass="21453">MRRKIGLLAMQGAFVDHEKVMQKLDCETLQVRTPEQLGQVDGLIIPGGESTTIGKLMDQFGLVDAVTERVRNGMPIWGTCAGMILLAKEIEGSDQLRLGLMDLKVRRNAFGRQVDSFEAPLQIEELGQEPFPAVFIRAPYIAEKSDNVSILATYQDKIVAVRQGCCLAAAFHPELTADSRMHQYFLDMVNQSL</sequence>
<name>A0A5Q2N3T0_9FIRM</name>
<comment type="function">
    <text evidence="8 10">Catalyzes the hydrolysis of glutamine to glutamate and ammonia as part of the biosynthesis of pyridoxal 5'-phosphate. The resulting ammonia molecule is channeled to the active site of PdxS.</text>
</comment>
<dbReference type="EC" id="3.5.1.2" evidence="10"/>
<dbReference type="PROSITE" id="PS51273">
    <property type="entry name" value="GATASE_TYPE_1"/>
    <property type="match status" value="1"/>
</dbReference>
<feature type="binding site" evidence="10 12">
    <location>
        <position position="107"/>
    </location>
    <ligand>
        <name>L-glutamine</name>
        <dbReference type="ChEBI" id="CHEBI:58359"/>
    </ligand>
</feature>
<evidence type="ECO:0000256" key="12">
    <source>
        <dbReference type="PIRSR" id="PIRSR005639-2"/>
    </source>
</evidence>
<keyword evidence="4 10" id="KW-0315">Glutamine amidotransferase</keyword>
<evidence type="ECO:0000313" key="13">
    <source>
        <dbReference type="EMBL" id="QGG48539.1"/>
    </source>
</evidence>
<evidence type="ECO:0000256" key="4">
    <source>
        <dbReference type="ARBA" id="ARBA00022962"/>
    </source>
</evidence>
<dbReference type="GO" id="GO:0005829">
    <property type="term" value="C:cytosol"/>
    <property type="evidence" value="ECO:0007669"/>
    <property type="project" value="TreeGrafter"/>
</dbReference>
<dbReference type="InterPro" id="IPR002161">
    <property type="entry name" value="PdxT/SNO"/>
</dbReference>
<keyword evidence="3 10" id="KW-0663">Pyridoxal phosphate</keyword>
<evidence type="ECO:0000256" key="1">
    <source>
        <dbReference type="ARBA" id="ARBA00008345"/>
    </source>
</evidence>
<dbReference type="PIRSF" id="PIRSF005639">
    <property type="entry name" value="Glut_amidoT_SNO"/>
    <property type="match status" value="1"/>
</dbReference>
<evidence type="ECO:0000256" key="10">
    <source>
        <dbReference type="HAMAP-Rule" id="MF_01615"/>
    </source>
</evidence>
<evidence type="ECO:0000256" key="7">
    <source>
        <dbReference type="ARBA" id="ARBA00049534"/>
    </source>
</evidence>
<dbReference type="GO" id="GO:0006543">
    <property type="term" value="P:L-glutamine catabolic process"/>
    <property type="evidence" value="ECO:0007669"/>
    <property type="project" value="UniProtKB-UniRule"/>
</dbReference>
<evidence type="ECO:0000256" key="2">
    <source>
        <dbReference type="ARBA" id="ARBA00022801"/>
    </source>
</evidence>
<dbReference type="NCBIfam" id="TIGR03800">
    <property type="entry name" value="PLP_synth_Pdx2"/>
    <property type="match status" value="1"/>
</dbReference>
<dbReference type="RefSeq" id="WP_153725692.1">
    <property type="nucleotide sequence ID" value="NZ_CP045875.1"/>
</dbReference>
<comment type="catalytic activity">
    <reaction evidence="6 10">
        <text>aldehydo-D-ribose 5-phosphate + D-glyceraldehyde 3-phosphate + L-glutamine = pyridoxal 5'-phosphate + L-glutamate + phosphate + 3 H2O + H(+)</text>
        <dbReference type="Rhea" id="RHEA:31507"/>
        <dbReference type="ChEBI" id="CHEBI:15377"/>
        <dbReference type="ChEBI" id="CHEBI:15378"/>
        <dbReference type="ChEBI" id="CHEBI:29985"/>
        <dbReference type="ChEBI" id="CHEBI:43474"/>
        <dbReference type="ChEBI" id="CHEBI:58273"/>
        <dbReference type="ChEBI" id="CHEBI:58359"/>
        <dbReference type="ChEBI" id="CHEBI:59776"/>
        <dbReference type="ChEBI" id="CHEBI:597326"/>
        <dbReference type="EC" id="4.3.3.6"/>
    </reaction>
</comment>
<organism evidence="13 14">
    <name type="scientific">Heliorestis convoluta</name>
    <dbReference type="NCBI Taxonomy" id="356322"/>
    <lineage>
        <taxon>Bacteria</taxon>
        <taxon>Bacillati</taxon>
        <taxon>Bacillota</taxon>
        <taxon>Clostridia</taxon>
        <taxon>Eubacteriales</taxon>
        <taxon>Heliobacteriaceae</taxon>
        <taxon>Heliorestis</taxon>
    </lineage>
</organism>
<accession>A0A5Q2N3T0</accession>
<proteinExistence type="inferred from homology"/>
<feature type="active site" description="Nucleophile" evidence="10 11">
    <location>
        <position position="80"/>
    </location>
</feature>
<dbReference type="KEGG" id="hcv:FTV88_2442"/>
<keyword evidence="5 10" id="KW-0456">Lyase</keyword>
<dbReference type="GO" id="GO:0004359">
    <property type="term" value="F:glutaminase activity"/>
    <property type="evidence" value="ECO:0007669"/>
    <property type="project" value="UniProtKB-UniRule"/>
</dbReference>
<evidence type="ECO:0000256" key="11">
    <source>
        <dbReference type="PIRSR" id="PIRSR005639-1"/>
    </source>
</evidence>
<comment type="subunit">
    <text evidence="9 10">In the presence of PdxS, forms a dodecamer of heterodimers. Only shows activity in the heterodimer.</text>
</comment>
<dbReference type="SUPFAM" id="SSF52317">
    <property type="entry name" value="Class I glutamine amidotransferase-like"/>
    <property type="match status" value="1"/>
</dbReference>
<evidence type="ECO:0000313" key="14">
    <source>
        <dbReference type="Proteomes" id="UP000366051"/>
    </source>
</evidence>
<comment type="pathway">
    <text evidence="10">Cofactor biosynthesis; pyridoxal 5'-phosphate biosynthesis.</text>
</comment>
<dbReference type="OrthoDB" id="9810320at2"/>